<comment type="caution">
    <text evidence="1">The sequence shown here is derived from an EMBL/GenBank/DDBJ whole genome shotgun (WGS) entry which is preliminary data.</text>
</comment>
<dbReference type="EMBL" id="CM047742">
    <property type="protein sequence ID" value="KAJ0035278.1"/>
    <property type="molecule type" value="Genomic_DNA"/>
</dbReference>
<proteinExistence type="predicted"/>
<protein>
    <submittedName>
        <fullName evidence="1">Uncharacterized protein</fullName>
    </submittedName>
</protein>
<dbReference type="Proteomes" id="UP001163603">
    <property type="component" value="Chromosome 7"/>
</dbReference>
<organism evidence="1 2">
    <name type="scientific">Pistacia integerrima</name>
    <dbReference type="NCBI Taxonomy" id="434235"/>
    <lineage>
        <taxon>Eukaryota</taxon>
        <taxon>Viridiplantae</taxon>
        <taxon>Streptophyta</taxon>
        <taxon>Embryophyta</taxon>
        <taxon>Tracheophyta</taxon>
        <taxon>Spermatophyta</taxon>
        <taxon>Magnoliopsida</taxon>
        <taxon>eudicotyledons</taxon>
        <taxon>Gunneridae</taxon>
        <taxon>Pentapetalae</taxon>
        <taxon>rosids</taxon>
        <taxon>malvids</taxon>
        <taxon>Sapindales</taxon>
        <taxon>Anacardiaceae</taxon>
        <taxon>Pistacia</taxon>
    </lineage>
</organism>
<evidence type="ECO:0000313" key="1">
    <source>
        <dbReference type="EMBL" id="KAJ0035278.1"/>
    </source>
</evidence>
<name>A0ACC0YED5_9ROSI</name>
<reference evidence="2" key="1">
    <citation type="journal article" date="2023" name="G3 (Bethesda)">
        <title>Genome assembly and association tests identify interacting loci associated with vigor, precocity, and sex in interspecific pistachio rootstocks.</title>
        <authorList>
            <person name="Palmer W."/>
            <person name="Jacygrad E."/>
            <person name="Sagayaradj S."/>
            <person name="Cavanaugh K."/>
            <person name="Han R."/>
            <person name="Bertier L."/>
            <person name="Beede B."/>
            <person name="Kafkas S."/>
            <person name="Golino D."/>
            <person name="Preece J."/>
            <person name="Michelmore R."/>
        </authorList>
    </citation>
    <scope>NUCLEOTIDE SEQUENCE [LARGE SCALE GENOMIC DNA]</scope>
</reference>
<gene>
    <name evidence="1" type="ORF">Pint_25946</name>
</gene>
<accession>A0ACC0YED5</accession>
<sequence length="143" mass="16107">MASSKKMMALENYAELPSYIFTSSSPPSSETIITLVKTTLFLSVSVGYLLLSFHQQYSKGNPVPIFIFEQHPSMFNAFVAAIIFSFVASITGLLIANKKHLEILRNLYFIIALFSIFLAISILAFVLFVESYKLFSTGYKFMM</sequence>
<evidence type="ECO:0000313" key="2">
    <source>
        <dbReference type="Proteomes" id="UP001163603"/>
    </source>
</evidence>
<keyword evidence="2" id="KW-1185">Reference proteome</keyword>